<protein>
    <recommendedName>
        <fullName evidence="4">Glycosyltransferase RgtA/B/C/D-like domain-containing protein</fullName>
    </recommendedName>
</protein>
<keyword evidence="3" id="KW-1185">Reference proteome</keyword>
<proteinExistence type="predicted"/>
<feature type="transmembrane region" description="Helical" evidence="1">
    <location>
        <begin position="264"/>
        <end position="281"/>
    </location>
</feature>
<keyword evidence="1" id="KW-1133">Transmembrane helix</keyword>
<feature type="transmembrane region" description="Helical" evidence="1">
    <location>
        <begin position="175"/>
        <end position="192"/>
    </location>
</feature>
<accession>A0ABX7N2J0</accession>
<feature type="transmembrane region" description="Helical" evidence="1">
    <location>
        <begin position="82"/>
        <end position="103"/>
    </location>
</feature>
<organism evidence="2 3">
    <name type="scientific">Myxococcus landrumensis</name>
    <dbReference type="NCBI Taxonomy" id="2813577"/>
    <lineage>
        <taxon>Bacteria</taxon>
        <taxon>Pseudomonadati</taxon>
        <taxon>Myxococcota</taxon>
        <taxon>Myxococcia</taxon>
        <taxon>Myxococcales</taxon>
        <taxon>Cystobacterineae</taxon>
        <taxon>Myxococcaceae</taxon>
        <taxon>Myxococcus</taxon>
    </lineage>
</organism>
<dbReference type="EMBL" id="CP071091">
    <property type="protein sequence ID" value="QSQ12926.1"/>
    <property type="molecule type" value="Genomic_DNA"/>
</dbReference>
<evidence type="ECO:0000313" key="3">
    <source>
        <dbReference type="Proteomes" id="UP000663090"/>
    </source>
</evidence>
<feature type="transmembrane region" description="Helical" evidence="1">
    <location>
        <begin position="315"/>
        <end position="335"/>
    </location>
</feature>
<dbReference type="RefSeq" id="WP_206714635.1">
    <property type="nucleotide sequence ID" value="NZ_CP071091.1"/>
</dbReference>
<keyword evidence="1" id="KW-0812">Transmembrane</keyword>
<gene>
    <name evidence="2" type="ORF">JY572_31950</name>
</gene>
<feature type="transmembrane region" description="Helical" evidence="1">
    <location>
        <begin position="204"/>
        <end position="224"/>
    </location>
</feature>
<feature type="transmembrane region" description="Helical" evidence="1">
    <location>
        <begin position="109"/>
        <end position="128"/>
    </location>
</feature>
<evidence type="ECO:0000256" key="1">
    <source>
        <dbReference type="SAM" id="Phobius"/>
    </source>
</evidence>
<sequence length="563" mass="62675">MRYARWGLVGLGLVLLALAIQAARLALHKGFSIDEFQYAHAAWLVAKGQVPYRDFFEVHLPLIYQALAPLFWLLGDDPRVVLALRAAMLVPLAGTCVSVSVLNRRQGPVAMWLAPILLLSLTPFTRFATEIRPDALSTALFLGALAALSVRPGTRWLGFIAGLLFSAALWASQKVLFFGGIVGAVLAVDLLVRRGRSPAQVERPVAFIAGSSMGLASVAAYLTVTSSWSAWWQWCFVWAAEHQRHYPGFSWLDYAVPIVREQPWLFALAVLGLVSTVRGWWRSGAGRWGDSDLPLMLAVGATFGSYALQRAPFPYSLLPFLGVLAPFIARGAVVLSSRWRSMPARAVARVALGILLCWQWTRLESLLDGDGNTRQREVLASIATLTGPEDVTYDNSGGYVSRPHAHFYFYTDAYLRGSIPDLLSREVPDALLAQGCVLRVDDLRTSGLPPALRRFLDTYYQPYDGDLFLWGQRYDVAPATVLADRFLAVKEGRYFVEPASVLDTGSLFIDETRVTQAEFTLTRGEHRIRYEGPDARFHLLWLPRDGKRWSPKPEARPTYSRLF</sequence>
<dbReference type="Proteomes" id="UP000663090">
    <property type="component" value="Chromosome"/>
</dbReference>
<evidence type="ECO:0000313" key="2">
    <source>
        <dbReference type="EMBL" id="QSQ12926.1"/>
    </source>
</evidence>
<name>A0ABX7N2J0_9BACT</name>
<keyword evidence="1" id="KW-0472">Membrane</keyword>
<evidence type="ECO:0008006" key="4">
    <source>
        <dbReference type="Google" id="ProtNLM"/>
    </source>
</evidence>
<reference evidence="2 3" key="1">
    <citation type="submission" date="2021-02" db="EMBL/GenBank/DDBJ databases">
        <title>De Novo genome assembly of isolated myxobacteria.</title>
        <authorList>
            <person name="Stevens D.C."/>
        </authorList>
    </citation>
    <scope>NUCLEOTIDE SEQUENCE [LARGE SCALE GENOMIC DNA]</scope>
    <source>
        <strain evidence="2 3">SCHIC003</strain>
    </source>
</reference>